<dbReference type="Proteomes" id="UP000477680">
    <property type="component" value="Chromosome"/>
</dbReference>
<accession>A0A6C0UB24</accession>
<evidence type="ECO:0000313" key="1">
    <source>
        <dbReference type="EMBL" id="QIB67154.1"/>
    </source>
</evidence>
<reference evidence="1 2" key="1">
    <citation type="submission" date="2020-02" db="EMBL/GenBank/DDBJ databases">
        <title>Genome sequencing for Kineobactrum sp. M2.</title>
        <authorList>
            <person name="Park S.-J."/>
        </authorList>
    </citation>
    <scope>NUCLEOTIDE SEQUENCE [LARGE SCALE GENOMIC DNA]</scope>
    <source>
        <strain evidence="1 2">M2</strain>
    </source>
</reference>
<protein>
    <submittedName>
        <fullName evidence="1">Uncharacterized protein</fullName>
    </submittedName>
</protein>
<dbReference type="EMBL" id="CP048711">
    <property type="protein sequence ID" value="QIB67154.1"/>
    <property type="molecule type" value="Genomic_DNA"/>
</dbReference>
<proteinExistence type="predicted"/>
<gene>
    <name evidence="1" type="ORF">G3T16_18855</name>
</gene>
<sequence length="128" mass="14407">MRVILPVTGPYTAKDQIKSDQATKFIGQGSSRSSTEKYRKAWGERANCGDYTDRDVVFISVEGNRGGRKEPDFEEIKRAIAANASFITDSLLNRSRPYNIGERQVAQYLDLMSYTETAPGFWQPSTTE</sequence>
<evidence type="ECO:0000313" key="2">
    <source>
        <dbReference type="Proteomes" id="UP000477680"/>
    </source>
</evidence>
<dbReference type="KEGG" id="kim:G3T16_18855"/>
<dbReference type="AlphaFoldDB" id="A0A6C0UB24"/>
<organism evidence="1 2">
    <name type="scientific">Kineobactrum salinum</name>
    <dbReference type="NCBI Taxonomy" id="2708301"/>
    <lineage>
        <taxon>Bacteria</taxon>
        <taxon>Pseudomonadati</taxon>
        <taxon>Pseudomonadota</taxon>
        <taxon>Gammaproteobacteria</taxon>
        <taxon>Cellvibrionales</taxon>
        <taxon>Halieaceae</taxon>
        <taxon>Kineobactrum</taxon>
    </lineage>
</organism>
<dbReference type="RefSeq" id="WP_163496581.1">
    <property type="nucleotide sequence ID" value="NZ_CP048711.1"/>
</dbReference>
<name>A0A6C0UB24_9GAMM</name>
<keyword evidence="2" id="KW-1185">Reference proteome</keyword>